<evidence type="ECO:0000313" key="3">
    <source>
        <dbReference type="Proteomes" id="UP001501231"/>
    </source>
</evidence>
<keyword evidence="1" id="KW-0472">Membrane</keyword>
<keyword evidence="1" id="KW-1133">Transmembrane helix</keyword>
<dbReference type="Proteomes" id="UP001501231">
    <property type="component" value="Unassembled WGS sequence"/>
</dbReference>
<feature type="transmembrane region" description="Helical" evidence="1">
    <location>
        <begin position="88"/>
        <end position="104"/>
    </location>
</feature>
<keyword evidence="3" id="KW-1185">Reference proteome</keyword>
<sequence length="105" mass="11096">MSQLVYLIPGWILLLGVYGIVTSRNLVHAVESFTRLPAPPPEPWTVSGVATGLLGVALAAAVAACGIRGRLPRAALLRRLHSGHVGDYVAWLVAGVTLFCLLLLT</sequence>
<protein>
    <submittedName>
        <fullName evidence="2">Uncharacterized protein</fullName>
    </submittedName>
</protein>
<gene>
    <name evidence="2" type="ORF">GCM10010191_19110</name>
</gene>
<keyword evidence="1" id="KW-0812">Transmembrane</keyword>
<dbReference type="RefSeq" id="WP_344588297.1">
    <property type="nucleotide sequence ID" value="NZ_BAAARW010000006.1"/>
</dbReference>
<evidence type="ECO:0000256" key="1">
    <source>
        <dbReference type="SAM" id="Phobius"/>
    </source>
</evidence>
<organism evidence="2 3">
    <name type="scientific">Actinomadura vinacea</name>
    <dbReference type="NCBI Taxonomy" id="115336"/>
    <lineage>
        <taxon>Bacteria</taxon>
        <taxon>Bacillati</taxon>
        <taxon>Actinomycetota</taxon>
        <taxon>Actinomycetes</taxon>
        <taxon>Streptosporangiales</taxon>
        <taxon>Thermomonosporaceae</taxon>
        <taxon>Actinomadura</taxon>
    </lineage>
</organism>
<evidence type="ECO:0000313" key="2">
    <source>
        <dbReference type="EMBL" id="GAA2410416.1"/>
    </source>
</evidence>
<comment type="caution">
    <text evidence="2">The sequence shown here is derived from an EMBL/GenBank/DDBJ whole genome shotgun (WGS) entry which is preliminary data.</text>
</comment>
<proteinExistence type="predicted"/>
<name>A0ABN3IR34_9ACTN</name>
<feature type="transmembrane region" description="Helical" evidence="1">
    <location>
        <begin position="43"/>
        <end position="67"/>
    </location>
</feature>
<reference evidence="2 3" key="1">
    <citation type="journal article" date="2019" name="Int. J. Syst. Evol. Microbiol.">
        <title>The Global Catalogue of Microorganisms (GCM) 10K type strain sequencing project: providing services to taxonomists for standard genome sequencing and annotation.</title>
        <authorList>
            <consortium name="The Broad Institute Genomics Platform"/>
            <consortium name="The Broad Institute Genome Sequencing Center for Infectious Disease"/>
            <person name="Wu L."/>
            <person name="Ma J."/>
        </authorList>
    </citation>
    <scope>NUCLEOTIDE SEQUENCE [LARGE SCALE GENOMIC DNA]</scope>
    <source>
        <strain evidence="2 3">JCM 3325</strain>
    </source>
</reference>
<accession>A0ABN3IR34</accession>
<dbReference type="EMBL" id="BAAARW010000006">
    <property type="protein sequence ID" value="GAA2410416.1"/>
    <property type="molecule type" value="Genomic_DNA"/>
</dbReference>